<keyword evidence="8 12" id="KW-0067">ATP-binding</keyword>
<evidence type="ECO:0000256" key="8">
    <source>
        <dbReference type="ARBA" id="ARBA00022840"/>
    </source>
</evidence>
<dbReference type="FunFam" id="1.10.510.10:FF:000625">
    <property type="entry name" value="Cysteine-rich receptor-like protein kinase 6"/>
    <property type="match status" value="1"/>
</dbReference>
<dbReference type="AlphaFoldDB" id="A0A368S8Z7"/>
<dbReference type="FunFam" id="3.30.310.80:FF:000002">
    <property type="entry name" value="Non-specific serine/threonine protein kinase"/>
    <property type="match status" value="1"/>
</dbReference>
<keyword evidence="7" id="KW-0418">Kinase</keyword>
<dbReference type="FunFam" id="3.30.200.20:FF:000096">
    <property type="entry name" value="Non-specific serine/threonine protein kinase"/>
    <property type="match status" value="1"/>
</dbReference>
<comment type="catalytic activity">
    <reaction evidence="11">
        <text>L-seryl-[protein] + ATP = O-phospho-L-seryl-[protein] + ADP + H(+)</text>
        <dbReference type="Rhea" id="RHEA:17989"/>
        <dbReference type="Rhea" id="RHEA-COMP:9863"/>
        <dbReference type="Rhea" id="RHEA-COMP:11604"/>
        <dbReference type="ChEBI" id="CHEBI:15378"/>
        <dbReference type="ChEBI" id="CHEBI:29999"/>
        <dbReference type="ChEBI" id="CHEBI:30616"/>
        <dbReference type="ChEBI" id="CHEBI:83421"/>
        <dbReference type="ChEBI" id="CHEBI:456216"/>
        <dbReference type="EC" id="2.7.11.1"/>
    </reaction>
</comment>
<evidence type="ECO:0000256" key="12">
    <source>
        <dbReference type="PROSITE-ProRule" id="PRU10141"/>
    </source>
</evidence>
<feature type="binding site" evidence="12">
    <location>
        <position position="236"/>
    </location>
    <ligand>
        <name>ATP</name>
        <dbReference type="ChEBI" id="CHEBI:30616"/>
    </ligand>
</feature>
<comment type="catalytic activity">
    <reaction evidence="10">
        <text>L-threonyl-[protein] + ATP = O-phospho-L-threonyl-[protein] + ADP + H(+)</text>
        <dbReference type="Rhea" id="RHEA:46608"/>
        <dbReference type="Rhea" id="RHEA-COMP:11060"/>
        <dbReference type="Rhea" id="RHEA-COMP:11605"/>
        <dbReference type="ChEBI" id="CHEBI:15378"/>
        <dbReference type="ChEBI" id="CHEBI:30013"/>
        <dbReference type="ChEBI" id="CHEBI:30616"/>
        <dbReference type="ChEBI" id="CHEBI:61977"/>
        <dbReference type="ChEBI" id="CHEBI:456216"/>
        <dbReference type="EC" id="2.7.11.1"/>
    </reaction>
</comment>
<keyword evidence="9" id="KW-0464">Manganese</keyword>
<evidence type="ECO:0000259" key="14">
    <source>
        <dbReference type="PROSITE" id="PS50011"/>
    </source>
</evidence>
<evidence type="ECO:0000259" key="15">
    <source>
        <dbReference type="PROSITE" id="PS50816"/>
    </source>
</evidence>
<dbReference type="InterPro" id="IPR008271">
    <property type="entry name" value="Ser/Thr_kinase_AS"/>
</dbReference>
<evidence type="ECO:0000256" key="9">
    <source>
        <dbReference type="ARBA" id="ARBA00023211"/>
    </source>
</evidence>
<feature type="domain" description="Protein kinase" evidence="14">
    <location>
        <begin position="560"/>
        <end position="817"/>
    </location>
</feature>
<keyword evidence="4" id="KW-0723">Serine/threonine-protein kinase</keyword>
<dbReference type="Pfam" id="PF00069">
    <property type="entry name" value="Pkinase"/>
    <property type="match status" value="2"/>
</dbReference>
<evidence type="ECO:0000256" key="7">
    <source>
        <dbReference type="ARBA" id="ARBA00022777"/>
    </source>
</evidence>
<dbReference type="SMART" id="SM00220">
    <property type="entry name" value="S_TKc"/>
    <property type="match status" value="2"/>
</dbReference>
<evidence type="ECO:0000256" key="11">
    <source>
        <dbReference type="ARBA" id="ARBA00048679"/>
    </source>
</evidence>
<gene>
    <name evidence="16" type="ORF">SETIT_8G172100v2</name>
</gene>
<dbReference type="SUPFAM" id="SSF56112">
    <property type="entry name" value="Protein kinase-like (PK-like)"/>
    <property type="match status" value="2"/>
</dbReference>
<dbReference type="STRING" id="4555.A0A368S8Z7"/>
<dbReference type="InterPro" id="IPR018451">
    <property type="entry name" value="NAF/FISL_domain"/>
</dbReference>
<dbReference type="InterPro" id="IPR011009">
    <property type="entry name" value="Kinase-like_dom_sf"/>
</dbReference>
<dbReference type="Gene3D" id="3.30.200.20">
    <property type="entry name" value="Phosphorylase Kinase, domain 1"/>
    <property type="match status" value="2"/>
</dbReference>
<dbReference type="FunFam" id="1.10.510.10:FF:000279">
    <property type="entry name" value="Non-specific serine/threonine protein kinase"/>
    <property type="match status" value="1"/>
</dbReference>
<dbReference type="OrthoDB" id="1914767at2759"/>
<evidence type="ECO:0000256" key="1">
    <source>
        <dbReference type="ARBA" id="ARBA00001936"/>
    </source>
</evidence>
<accession>A0A368S8Z7</accession>
<dbReference type="Pfam" id="PF03822">
    <property type="entry name" value="NAF"/>
    <property type="match status" value="1"/>
</dbReference>
<reference evidence="16" key="1">
    <citation type="journal article" date="2012" name="Nat. Biotechnol.">
        <title>Reference genome sequence of the model plant Setaria.</title>
        <authorList>
            <person name="Bennetzen J.L."/>
            <person name="Schmutz J."/>
            <person name="Wang H."/>
            <person name="Percifield R."/>
            <person name="Hawkins J."/>
            <person name="Pontaroli A.C."/>
            <person name="Estep M."/>
            <person name="Feng L."/>
            <person name="Vaughn J.N."/>
            <person name="Grimwood J."/>
            <person name="Jenkins J."/>
            <person name="Barry K."/>
            <person name="Lindquist E."/>
            <person name="Hellsten U."/>
            <person name="Deshpande S."/>
            <person name="Wang X."/>
            <person name="Wu X."/>
            <person name="Mitros T."/>
            <person name="Triplett J."/>
            <person name="Yang X."/>
            <person name="Ye C.Y."/>
            <person name="Mauro-Herrera M."/>
            <person name="Wang L."/>
            <person name="Li P."/>
            <person name="Sharma M."/>
            <person name="Sharma R."/>
            <person name="Ronald P.C."/>
            <person name="Panaud O."/>
            <person name="Kellogg E.A."/>
            <person name="Brutnell T.P."/>
            <person name="Doust A.N."/>
            <person name="Tuskan G.A."/>
            <person name="Rokhsar D."/>
            <person name="Devos K.M."/>
        </authorList>
    </citation>
    <scope>NUCLEOTIDE SEQUENCE [LARGE SCALE GENOMIC DNA]</scope>
    <source>
        <strain evidence="16">Yugu1</strain>
    </source>
</reference>
<dbReference type="GO" id="GO:0007165">
    <property type="term" value="P:signal transduction"/>
    <property type="evidence" value="ECO:0007669"/>
    <property type="project" value="InterPro"/>
</dbReference>
<proteinExistence type="inferred from homology"/>
<dbReference type="GO" id="GO:0106310">
    <property type="term" value="F:protein serine kinase activity"/>
    <property type="evidence" value="ECO:0007669"/>
    <property type="project" value="RHEA"/>
</dbReference>
<evidence type="ECO:0000313" key="16">
    <source>
        <dbReference type="EMBL" id="RCV38813.1"/>
    </source>
</evidence>
<protein>
    <recommendedName>
        <fullName evidence="3">non-specific serine/threonine protein kinase</fullName>
        <ecNumber evidence="3">2.7.11.1</ecNumber>
    </recommendedName>
</protein>
<evidence type="ECO:0000256" key="2">
    <source>
        <dbReference type="ARBA" id="ARBA00006234"/>
    </source>
</evidence>
<evidence type="ECO:0000256" key="5">
    <source>
        <dbReference type="ARBA" id="ARBA00022679"/>
    </source>
</evidence>
<dbReference type="PANTHER" id="PTHR43895:SF104">
    <property type="entry name" value="CBL-INTERACTING SERINE_THREONINE-PROTEIN KINASE 3"/>
    <property type="match status" value="1"/>
</dbReference>
<feature type="domain" description="Protein kinase" evidence="14">
    <location>
        <begin position="208"/>
        <end position="500"/>
    </location>
</feature>
<name>A0A368S8Z7_SETIT</name>
<keyword evidence="5" id="KW-0808">Transferase</keyword>
<dbReference type="PANTHER" id="PTHR43895">
    <property type="entry name" value="CALCIUM/CALMODULIN-DEPENDENT PROTEIN KINASE KINASE-RELATED"/>
    <property type="match status" value="1"/>
</dbReference>
<dbReference type="InterPro" id="IPR004041">
    <property type="entry name" value="NAF_dom"/>
</dbReference>
<dbReference type="PROSITE" id="PS00107">
    <property type="entry name" value="PROTEIN_KINASE_ATP"/>
    <property type="match status" value="1"/>
</dbReference>
<dbReference type="Gene3D" id="1.10.510.10">
    <property type="entry name" value="Transferase(Phosphotransferase) domain 1"/>
    <property type="match status" value="2"/>
</dbReference>
<dbReference type="GO" id="GO:0004674">
    <property type="term" value="F:protein serine/threonine kinase activity"/>
    <property type="evidence" value="ECO:0007669"/>
    <property type="project" value="UniProtKB-KW"/>
</dbReference>
<evidence type="ECO:0000256" key="3">
    <source>
        <dbReference type="ARBA" id="ARBA00012513"/>
    </source>
</evidence>
<dbReference type="InterPro" id="IPR000719">
    <property type="entry name" value="Prot_kinase_dom"/>
</dbReference>
<evidence type="ECO:0000256" key="13">
    <source>
        <dbReference type="SAM" id="MobiDB-lite"/>
    </source>
</evidence>
<evidence type="ECO:0000256" key="4">
    <source>
        <dbReference type="ARBA" id="ARBA00022527"/>
    </source>
</evidence>
<evidence type="ECO:0000256" key="6">
    <source>
        <dbReference type="ARBA" id="ARBA00022741"/>
    </source>
</evidence>
<evidence type="ECO:0000256" key="10">
    <source>
        <dbReference type="ARBA" id="ARBA00047899"/>
    </source>
</evidence>
<dbReference type="CDD" id="cd12195">
    <property type="entry name" value="CIPK_C"/>
    <property type="match status" value="1"/>
</dbReference>
<comment type="cofactor">
    <cofactor evidence="1">
        <name>Mn(2+)</name>
        <dbReference type="ChEBI" id="CHEBI:29035"/>
    </cofactor>
</comment>
<feature type="region of interest" description="Disordered" evidence="13">
    <location>
        <begin position="1"/>
        <end position="92"/>
    </location>
</feature>
<reference evidence="16" key="2">
    <citation type="submission" date="2015-07" db="EMBL/GenBank/DDBJ databases">
        <authorList>
            <person name="Noorani M."/>
        </authorList>
    </citation>
    <scope>NUCLEOTIDE SEQUENCE</scope>
    <source>
        <strain evidence="16">Yugu1</strain>
    </source>
</reference>
<keyword evidence="6 12" id="KW-0547">Nucleotide-binding</keyword>
<dbReference type="EC" id="2.7.11.1" evidence="3"/>
<comment type="similarity">
    <text evidence="2">Belongs to the protein kinase superfamily. CAMK Ser/Thr protein kinase family. SNF1 subfamily.</text>
</comment>
<dbReference type="EMBL" id="CM003535">
    <property type="protein sequence ID" value="RCV38813.1"/>
    <property type="molecule type" value="Genomic_DNA"/>
</dbReference>
<dbReference type="PROSITE" id="PS00108">
    <property type="entry name" value="PROTEIN_KINASE_ST"/>
    <property type="match status" value="1"/>
</dbReference>
<dbReference type="InterPro" id="IPR017441">
    <property type="entry name" value="Protein_kinase_ATP_BS"/>
</dbReference>
<dbReference type="Gene3D" id="3.30.310.80">
    <property type="entry name" value="Kinase associated domain 1, KA1"/>
    <property type="match status" value="1"/>
</dbReference>
<feature type="domain" description="NAF" evidence="15">
    <location>
        <begin position="855"/>
        <end position="879"/>
    </location>
</feature>
<dbReference type="FunFam" id="3.30.200.20:FF:000465">
    <property type="entry name" value="Cysteine-rich receptor-like protein kinase 6"/>
    <property type="match status" value="1"/>
</dbReference>
<organism evidence="16">
    <name type="scientific">Setaria italica</name>
    <name type="common">Foxtail millet</name>
    <name type="synonym">Panicum italicum</name>
    <dbReference type="NCBI Taxonomy" id="4555"/>
    <lineage>
        <taxon>Eukaryota</taxon>
        <taxon>Viridiplantae</taxon>
        <taxon>Streptophyta</taxon>
        <taxon>Embryophyta</taxon>
        <taxon>Tracheophyta</taxon>
        <taxon>Spermatophyta</taxon>
        <taxon>Magnoliopsida</taxon>
        <taxon>Liliopsida</taxon>
        <taxon>Poales</taxon>
        <taxon>Poaceae</taxon>
        <taxon>PACMAD clade</taxon>
        <taxon>Panicoideae</taxon>
        <taxon>Panicodae</taxon>
        <taxon>Paniceae</taxon>
        <taxon>Cenchrinae</taxon>
        <taxon>Setaria</taxon>
    </lineage>
</organism>
<dbReference type="PROSITE" id="PS50011">
    <property type="entry name" value="PROTEIN_KINASE_DOM"/>
    <property type="match status" value="2"/>
</dbReference>
<dbReference type="GO" id="GO:0005524">
    <property type="term" value="F:ATP binding"/>
    <property type="evidence" value="ECO:0007669"/>
    <property type="project" value="UniProtKB-UniRule"/>
</dbReference>
<dbReference type="PROSITE" id="PS50816">
    <property type="entry name" value="NAF"/>
    <property type="match status" value="1"/>
</dbReference>
<feature type="compositionally biased region" description="Basic and acidic residues" evidence="13">
    <location>
        <begin position="1"/>
        <end position="10"/>
    </location>
</feature>
<sequence>MLRELEKIRPGPENATGASQEEPSKSWVQLEARNELDQARSGPEDGAGGPSEGLSLSVLEQPEQQIRSIPEDGAGGDAAVPEHQSRPEDDDAAVPFVRMETQEVAAGPSGGPLASLQIEAARHIHSGPYQDGARPSNPFPSLQPQDREILQQLEQIRLNGDVDEQSSPEWTRQPADIFQERHIAMDHSSSGSPRKIPFHLLQEITDCFSDERKLGSGGFGKVYMGVHNDGEKIAVKMLHYMLGFEEEQFLKEFNNLARLQHPNIVRLVGYCYDVQKNIVEYEGRLVFAERIYRALCFEYMHHGSLDKYVSDEYPGLDWNTRYTLIKGICKGLEYLHEELKPPMYHLDLKPANILLGKNMLPKIADFGLSRFFGEEQTHITKSSIGTRGYLPPEYIERNIVSSKFDIFSLGVVIIKIMTGPTGYRESAEMSPQEFIDLAHKNWRTRLQATSMHLFESYSKQVKRCMEIALSCVEVNRHKRPSIRKIVKQLNETEIMIHKQLNEKEIMIYRTRLRDLSSYDQGSPMDQDSETIGLCTEASCNSRGVIRQGMNATKVGCVGKYELGRTIRKGTFAKVKFARNIQTGEFVAIKILDKEKVLKHKMVEQIKQGILAMKLIEHPNVVRIYEVMGSKTKIYIVFEYVTHCELLEDTIVNRGRMREGEARRYFQQLINVIDYCHSRDVYHLDLKPEILLLDSRGNLKVSEFWLLGALSQRIKIDGELHTTNGTPNYVAPEVLEDRGYDGGTADVWSCGVILFVLLAGYLPFEDSNLTRLYKKISNAEFTFPLWTSFPAKMLLKRILDPNPITRITIPEILEDEWFKEGYRRQEFDKKYDLTTLDDVNAVFQDSKEHLVTEKKDEPVSLDAFDLISSSKGFNLENLLDSEQGFKREERFTSTCPPREIIHRIEEAATTLGFRVQKKNYKLRLEKIEAGRKGNLNVAAEILQIAPSFHVIEVRKEEGDALEFHKFYKDLSKTLKDIVWKFDDL</sequence>